<feature type="region of interest" description="Disordered" evidence="1">
    <location>
        <begin position="129"/>
        <end position="149"/>
    </location>
</feature>
<proteinExistence type="predicted"/>
<sequence>MTHNCDPQFVGATGAEERLAPGVLVPRGKDLCCTRRDLDGAVSGVDGRRSIILPNGAQQTSYTIVDPVPIAPSGQGGDPGPRPIPTLGGNNMLPHDLRAQNKMAARPGPASLKACLQPTLMADLLVQDPENSCTQPGTKRQKSGQSPIH</sequence>
<protein>
    <submittedName>
        <fullName evidence="2">Uncharacterized protein</fullName>
    </submittedName>
</protein>
<dbReference type="Proteomes" id="UP001295444">
    <property type="component" value="Chromosome 03"/>
</dbReference>
<evidence type="ECO:0000313" key="2">
    <source>
        <dbReference type="EMBL" id="CAH2278128.1"/>
    </source>
</evidence>
<accession>A0AAD1RTN6</accession>
<reference evidence="2" key="1">
    <citation type="submission" date="2022-03" db="EMBL/GenBank/DDBJ databases">
        <authorList>
            <person name="Alioto T."/>
            <person name="Alioto T."/>
            <person name="Gomez Garrido J."/>
        </authorList>
    </citation>
    <scope>NUCLEOTIDE SEQUENCE</scope>
</reference>
<dbReference type="EMBL" id="OW240914">
    <property type="protein sequence ID" value="CAH2278128.1"/>
    <property type="molecule type" value="Genomic_DNA"/>
</dbReference>
<keyword evidence="3" id="KW-1185">Reference proteome</keyword>
<gene>
    <name evidence="2" type="ORF">PECUL_23A054544</name>
</gene>
<name>A0AAD1RTN6_PELCU</name>
<dbReference type="AlphaFoldDB" id="A0AAD1RTN6"/>
<feature type="region of interest" description="Disordered" evidence="1">
    <location>
        <begin position="67"/>
        <end position="94"/>
    </location>
</feature>
<evidence type="ECO:0000256" key="1">
    <source>
        <dbReference type="SAM" id="MobiDB-lite"/>
    </source>
</evidence>
<organism evidence="2 3">
    <name type="scientific">Pelobates cultripes</name>
    <name type="common">Western spadefoot toad</name>
    <dbReference type="NCBI Taxonomy" id="61616"/>
    <lineage>
        <taxon>Eukaryota</taxon>
        <taxon>Metazoa</taxon>
        <taxon>Chordata</taxon>
        <taxon>Craniata</taxon>
        <taxon>Vertebrata</taxon>
        <taxon>Euteleostomi</taxon>
        <taxon>Amphibia</taxon>
        <taxon>Batrachia</taxon>
        <taxon>Anura</taxon>
        <taxon>Pelobatoidea</taxon>
        <taxon>Pelobatidae</taxon>
        <taxon>Pelobates</taxon>
    </lineage>
</organism>
<evidence type="ECO:0000313" key="3">
    <source>
        <dbReference type="Proteomes" id="UP001295444"/>
    </source>
</evidence>